<dbReference type="PANTHER" id="PTHR47747:SF3">
    <property type="entry name" value="OS03G0853600 PROTEIN"/>
    <property type="match status" value="1"/>
</dbReference>
<name>A0A2P2J0M7_RHIMU</name>
<organism evidence="1">
    <name type="scientific">Rhizophora mucronata</name>
    <name type="common">Asiatic mangrove</name>
    <dbReference type="NCBI Taxonomy" id="61149"/>
    <lineage>
        <taxon>Eukaryota</taxon>
        <taxon>Viridiplantae</taxon>
        <taxon>Streptophyta</taxon>
        <taxon>Embryophyta</taxon>
        <taxon>Tracheophyta</taxon>
        <taxon>Spermatophyta</taxon>
        <taxon>Magnoliopsida</taxon>
        <taxon>eudicotyledons</taxon>
        <taxon>Gunneridae</taxon>
        <taxon>Pentapetalae</taxon>
        <taxon>rosids</taxon>
        <taxon>fabids</taxon>
        <taxon>Malpighiales</taxon>
        <taxon>Rhizophoraceae</taxon>
        <taxon>Rhizophora</taxon>
    </lineage>
</organism>
<accession>A0A2P2J0M7</accession>
<reference evidence="1" key="1">
    <citation type="submission" date="2018-02" db="EMBL/GenBank/DDBJ databases">
        <title>Rhizophora mucronata_Transcriptome.</title>
        <authorList>
            <person name="Meera S.P."/>
            <person name="Sreeshan A."/>
            <person name="Augustine A."/>
        </authorList>
    </citation>
    <scope>NUCLEOTIDE SEQUENCE</scope>
    <source>
        <tissue evidence="1">Leaf</tissue>
    </source>
</reference>
<dbReference type="AlphaFoldDB" id="A0A2P2J0M7"/>
<dbReference type="PANTHER" id="PTHR47747">
    <property type="entry name" value="RIBONUCLEASE P PROTEIN SUBUNIT P38-LIKE PROTEIN"/>
    <property type="match status" value="1"/>
</dbReference>
<sequence>MFGRQHQQQHYLLRQQQQQEVEENHRNFNAEFLASASKFWAEKASLWQDVQRESPELLYHMKHFMARRASPWKVDGKSTIVSSKLKLLEQELLNLENISKPGLFEVLSLMRKQAKRYQALTGKIEDLCGRMQASDPYEPTLSPEFRAQRQTEFLHEAFQLQRRAAQTRQKLMTMQTEIGNNYYGDELWRQNKVAMRHSFDSIRNNLKEIQRNLEIWLARIIGDLEGILARDDASPAREYYIPRYPFCSIESDSQYQTLI</sequence>
<dbReference type="EMBL" id="GGEC01006556">
    <property type="protein sequence ID" value="MBW87039.1"/>
    <property type="molecule type" value="Transcribed_RNA"/>
</dbReference>
<proteinExistence type="predicted"/>
<evidence type="ECO:0000313" key="1">
    <source>
        <dbReference type="EMBL" id="MBW87039.1"/>
    </source>
</evidence>
<protein>
    <submittedName>
        <fullName evidence="1">Uncharacterized protein</fullName>
    </submittedName>
</protein>